<sequence>MKYINEKNSHVCRLIINADDFGENSEINDGIIKAHQEGIVTSASLLMNMAGLDHALKHIRDNPRLDVGVHLNIYRGTSLTDCPTLTLGGKFLQNTLLLTLRCYTNKERVREEIFSEFDAQVKKAFEAGVSISHLDTEKHIHTLPFVFDIVLSVAKKHSIPYVRLPFEPMNAHIILNPTQLYKNILMTLCAPVNKGMLRKSNLKSPDRLYGVSLSRRFSTPRIEKILKLLPSGISELSCHPGYTPKTLENYIDTYRYLEMKVLIDTKLKSLVERTGVVLSTFPDIG</sequence>
<reference evidence="6 7" key="1">
    <citation type="submission" date="2017-09" db="EMBL/GenBank/DDBJ databases">
        <title>Depth-based differentiation of microbial function through sediment-hosted aquifers and enrichment of novel symbionts in the deep terrestrial subsurface.</title>
        <authorList>
            <person name="Probst A.J."/>
            <person name="Ladd B."/>
            <person name="Jarett J.K."/>
            <person name="Geller-Mcgrath D.E."/>
            <person name="Sieber C.M."/>
            <person name="Emerson J.B."/>
            <person name="Anantharaman K."/>
            <person name="Thomas B.C."/>
            <person name="Malmstrom R."/>
            <person name="Stieglmeier M."/>
            <person name="Klingl A."/>
            <person name="Woyke T."/>
            <person name="Ryan C.M."/>
            <person name="Banfield J.F."/>
        </authorList>
    </citation>
    <scope>NUCLEOTIDE SEQUENCE [LARGE SCALE GENOMIC DNA]</scope>
    <source>
        <strain evidence="6">CG10_big_fil_rev_8_21_14_0_10_51_16</strain>
    </source>
</reference>
<evidence type="ECO:0000256" key="1">
    <source>
        <dbReference type="ARBA" id="ARBA00001946"/>
    </source>
</evidence>
<comment type="cofactor">
    <cofactor evidence="1">
        <name>Mg(2+)</name>
        <dbReference type="ChEBI" id="CHEBI:18420"/>
    </cofactor>
</comment>
<evidence type="ECO:0000256" key="2">
    <source>
        <dbReference type="ARBA" id="ARBA00022723"/>
    </source>
</evidence>
<dbReference type="Proteomes" id="UP000228767">
    <property type="component" value="Unassembled WGS sequence"/>
</dbReference>
<keyword evidence="2" id="KW-0479">Metal-binding</keyword>
<organism evidence="6 7">
    <name type="scientific">Candidatus Vogelbacteria bacterium CG10_big_fil_rev_8_21_14_0_10_51_16</name>
    <dbReference type="NCBI Taxonomy" id="1975045"/>
    <lineage>
        <taxon>Bacteria</taxon>
        <taxon>Candidatus Vogeliibacteriota</taxon>
    </lineage>
</organism>
<name>A0A2H0REV3_9BACT</name>
<protein>
    <recommendedName>
        <fullName evidence="8">ChbG/HpnK family deacetylase</fullName>
    </recommendedName>
</protein>
<comment type="caution">
    <text evidence="6">The sequence shown here is derived from an EMBL/GenBank/DDBJ whole genome shotgun (WGS) entry which is preliminary data.</text>
</comment>
<dbReference type="Pfam" id="PF04794">
    <property type="entry name" value="YdjC"/>
    <property type="match status" value="1"/>
</dbReference>
<dbReference type="GO" id="GO:0005975">
    <property type="term" value="P:carbohydrate metabolic process"/>
    <property type="evidence" value="ECO:0007669"/>
    <property type="project" value="InterPro"/>
</dbReference>
<accession>A0A2H0REV3</accession>
<dbReference type="InterPro" id="IPR006879">
    <property type="entry name" value="YdjC-like"/>
</dbReference>
<dbReference type="PANTHER" id="PTHR31609:SF1">
    <property type="entry name" value="CARBOHYDRATE DEACETYLASE"/>
    <property type="match status" value="1"/>
</dbReference>
<gene>
    <name evidence="6" type="ORF">COV10_02065</name>
</gene>
<evidence type="ECO:0008006" key="8">
    <source>
        <dbReference type="Google" id="ProtNLM"/>
    </source>
</evidence>
<dbReference type="GO" id="GO:0046872">
    <property type="term" value="F:metal ion binding"/>
    <property type="evidence" value="ECO:0007669"/>
    <property type="project" value="UniProtKB-KW"/>
</dbReference>
<keyword evidence="5" id="KW-0119">Carbohydrate metabolism</keyword>
<dbReference type="InterPro" id="IPR011330">
    <property type="entry name" value="Glyco_hydro/deAcase_b/a-brl"/>
</dbReference>
<dbReference type="GO" id="GO:0016787">
    <property type="term" value="F:hydrolase activity"/>
    <property type="evidence" value="ECO:0007669"/>
    <property type="project" value="UniProtKB-KW"/>
</dbReference>
<dbReference type="AlphaFoldDB" id="A0A2H0REV3"/>
<proteinExistence type="predicted"/>
<evidence type="ECO:0000256" key="3">
    <source>
        <dbReference type="ARBA" id="ARBA00022801"/>
    </source>
</evidence>
<keyword evidence="4" id="KW-0460">Magnesium</keyword>
<evidence type="ECO:0000313" key="7">
    <source>
        <dbReference type="Proteomes" id="UP000228767"/>
    </source>
</evidence>
<keyword evidence="3" id="KW-0378">Hydrolase</keyword>
<evidence type="ECO:0000313" key="6">
    <source>
        <dbReference type="EMBL" id="PIR44970.1"/>
    </source>
</evidence>
<dbReference type="GO" id="GO:0019213">
    <property type="term" value="F:deacetylase activity"/>
    <property type="evidence" value="ECO:0007669"/>
    <property type="project" value="TreeGrafter"/>
</dbReference>
<evidence type="ECO:0000256" key="4">
    <source>
        <dbReference type="ARBA" id="ARBA00022842"/>
    </source>
</evidence>
<dbReference type="PANTHER" id="PTHR31609">
    <property type="entry name" value="YDJC DEACETYLASE FAMILY MEMBER"/>
    <property type="match status" value="1"/>
</dbReference>
<dbReference type="Gene3D" id="3.20.20.370">
    <property type="entry name" value="Glycoside hydrolase/deacetylase"/>
    <property type="match status" value="1"/>
</dbReference>
<dbReference type="SUPFAM" id="SSF88713">
    <property type="entry name" value="Glycoside hydrolase/deacetylase"/>
    <property type="match status" value="1"/>
</dbReference>
<dbReference type="EMBL" id="PCYI01000014">
    <property type="protein sequence ID" value="PIR44970.1"/>
    <property type="molecule type" value="Genomic_DNA"/>
</dbReference>
<evidence type="ECO:0000256" key="5">
    <source>
        <dbReference type="ARBA" id="ARBA00023277"/>
    </source>
</evidence>